<comment type="caution">
    <text evidence="2">The sequence shown here is derived from an EMBL/GenBank/DDBJ whole genome shotgun (WGS) entry which is preliminary data.</text>
</comment>
<dbReference type="EMBL" id="BRLB01000001">
    <property type="protein sequence ID" value="GKX28295.1"/>
    <property type="molecule type" value="Genomic_DNA"/>
</dbReference>
<keyword evidence="3" id="KW-1185">Reference proteome</keyword>
<evidence type="ECO:0000313" key="2">
    <source>
        <dbReference type="EMBL" id="GKX28295.1"/>
    </source>
</evidence>
<reference evidence="2" key="1">
    <citation type="submission" date="2022-06" db="EMBL/GenBank/DDBJ databases">
        <title>Vallitalea longa sp. nov., an anaerobic bacterium isolated from marine sediment.</title>
        <authorList>
            <person name="Hirano S."/>
            <person name="Terahara T."/>
            <person name="Mori K."/>
            <person name="Hamada M."/>
            <person name="Matsumoto R."/>
            <person name="Kobayashi T."/>
        </authorList>
    </citation>
    <scope>NUCLEOTIDE SEQUENCE</scope>
    <source>
        <strain evidence="2">SH18-1</strain>
    </source>
</reference>
<dbReference type="InterPro" id="IPR001387">
    <property type="entry name" value="Cro/C1-type_HTH"/>
</dbReference>
<organism evidence="2 3">
    <name type="scientific">Vallitalea longa</name>
    <dbReference type="NCBI Taxonomy" id="2936439"/>
    <lineage>
        <taxon>Bacteria</taxon>
        <taxon>Bacillati</taxon>
        <taxon>Bacillota</taxon>
        <taxon>Clostridia</taxon>
        <taxon>Lachnospirales</taxon>
        <taxon>Vallitaleaceae</taxon>
        <taxon>Vallitalea</taxon>
    </lineage>
</organism>
<proteinExistence type="predicted"/>
<sequence length="121" mass="14103">MDINTLFIERKQMGKNILQYIKKKGFTKSTFSTLVDISRPTLNRLINGEINSITTFETHIRKIIANQKITIDDLIESEYTKTNNLQYSFSNHAPEDYEMNNNSKEMVGIIEDIISLYEIYS</sequence>
<evidence type="ECO:0000313" key="3">
    <source>
        <dbReference type="Proteomes" id="UP001144256"/>
    </source>
</evidence>
<dbReference type="Proteomes" id="UP001144256">
    <property type="component" value="Unassembled WGS sequence"/>
</dbReference>
<evidence type="ECO:0000259" key="1">
    <source>
        <dbReference type="Pfam" id="PF13443"/>
    </source>
</evidence>
<dbReference type="InterPro" id="IPR010982">
    <property type="entry name" value="Lambda_DNA-bd_dom_sf"/>
</dbReference>
<gene>
    <name evidence="2" type="ORF">SH1V18_07750</name>
</gene>
<dbReference type="AlphaFoldDB" id="A0A9W5Y946"/>
<dbReference type="GO" id="GO:0003677">
    <property type="term" value="F:DNA binding"/>
    <property type="evidence" value="ECO:0007669"/>
    <property type="project" value="InterPro"/>
</dbReference>
<dbReference type="SUPFAM" id="SSF47413">
    <property type="entry name" value="lambda repressor-like DNA-binding domains"/>
    <property type="match status" value="1"/>
</dbReference>
<dbReference type="CDD" id="cd00093">
    <property type="entry name" value="HTH_XRE"/>
    <property type="match status" value="1"/>
</dbReference>
<feature type="domain" description="HTH cro/C1-type" evidence="1">
    <location>
        <begin position="16"/>
        <end position="76"/>
    </location>
</feature>
<dbReference type="Pfam" id="PF13443">
    <property type="entry name" value="HTH_26"/>
    <property type="match status" value="1"/>
</dbReference>
<protein>
    <recommendedName>
        <fullName evidence="1">HTH cro/C1-type domain-containing protein</fullName>
    </recommendedName>
</protein>
<dbReference type="RefSeq" id="WP_281812436.1">
    <property type="nucleotide sequence ID" value="NZ_BRLB01000001.1"/>
</dbReference>
<name>A0A9W5Y946_9FIRM</name>
<accession>A0A9W5Y946</accession>
<dbReference type="Gene3D" id="1.10.260.40">
    <property type="entry name" value="lambda repressor-like DNA-binding domains"/>
    <property type="match status" value="1"/>
</dbReference>